<evidence type="ECO:0008006" key="4">
    <source>
        <dbReference type="Google" id="ProtNLM"/>
    </source>
</evidence>
<dbReference type="Proteomes" id="UP000317982">
    <property type="component" value="Unassembled WGS sequence"/>
</dbReference>
<dbReference type="EMBL" id="VIRS01000007">
    <property type="protein sequence ID" value="TQS44865.1"/>
    <property type="molecule type" value="Genomic_DNA"/>
</dbReference>
<name>A0A545AW73_9ACTN</name>
<evidence type="ECO:0000313" key="2">
    <source>
        <dbReference type="EMBL" id="TQS44865.1"/>
    </source>
</evidence>
<dbReference type="OrthoDB" id="5193468at2"/>
<dbReference type="RefSeq" id="WP_142704846.1">
    <property type="nucleotide sequence ID" value="NZ_VIRS01000007.1"/>
</dbReference>
<gene>
    <name evidence="2" type="ORF">FL583_13030</name>
</gene>
<dbReference type="InParanoid" id="A0A545AW73"/>
<evidence type="ECO:0000313" key="3">
    <source>
        <dbReference type="Proteomes" id="UP000317982"/>
    </source>
</evidence>
<feature type="region of interest" description="Disordered" evidence="1">
    <location>
        <begin position="47"/>
        <end position="87"/>
    </location>
</feature>
<feature type="region of interest" description="Disordered" evidence="1">
    <location>
        <begin position="1"/>
        <end position="23"/>
    </location>
</feature>
<evidence type="ECO:0000256" key="1">
    <source>
        <dbReference type="SAM" id="MobiDB-lite"/>
    </source>
</evidence>
<comment type="caution">
    <text evidence="2">The sequence shown here is derived from an EMBL/GenBank/DDBJ whole genome shotgun (WGS) entry which is preliminary data.</text>
</comment>
<organism evidence="2 3">
    <name type="scientific">Cryptosporangium phraense</name>
    <dbReference type="NCBI Taxonomy" id="2593070"/>
    <lineage>
        <taxon>Bacteria</taxon>
        <taxon>Bacillati</taxon>
        <taxon>Actinomycetota</taxon>
        <taxon>Actinomycetes</taxon>
        <taxon>Cryptosporangiales</taxon>
        <taxon>Cryptosporangiaceae</taxon>
        <taxon>Cryptosporangium</taxon>
    </lineage>
</organism>
<reference evidence="2 3" key="1">
    <citation type="submission" date="2019-07" db="EMBL/GenBank/DDBJ databases">
        <title>Cryptosporangium phraense sp. nov., isolated from plant litter.</title>
        <authorList>
            <person name="Suriyachadkun C."/>
        </authorList>
    </citation>
    <scope>NUCLEOTIDE SEQUENCE [LARGE SCALE GENOMIC DNA]</scope>
    <source>
        <strain evidence="2 3">A-T 5661</strain>
    </source>
</reference>
<proteinExistence type="predicted"/>
<keyword evidence="3" id="KW-1185">Reference proteome</keyword>
<protein>
    <recommendedName>
        <fullName evidence="4">DUF3558 domain-containing protein</fullName>
    </recommendedName>
</protein>
<dbReference type="AlphaFoldDB" id="A0A545AW73"/>
<accession>A0A545AW73</accession>
<sequence length="231" mass="23542">MMAAELPPSTMPEEPEMRPRTTRRVARLLGVALALGGLVATTACTGDEGDKAAQKPTEAETPTGPDAASASPSPSPSPSAVPTSVPPAAEAGGICKSITFSEVKTYLGLTFQVAAASGKEGGVRTCVLQPLDESLPDLTFVATPLDGEVSEDDYEKDFVPDKADDQNGLGRAAYKRVVAPSGANGPVAEVGWLGEETAYTLTLTLAQATGTTGANTYLPKLAGLGPKLIAG</sequence>